<dbReference type="SMART" id="SM00408">
    <property type="entry name" value="IGc2"/>
    <property type="match status" value="1"/>
</dbReference>
<dbReference type="PROSITE" id="PS50835">
    <property type="entry name" value="IG_LIKE"/>
    <property type="match status" value="1"/>
</dbReference>
<dbReference type="Gene3D" id="2.60.40.10">
    <property type="entry name" value="Immunoglobulins"/>
    <property type="match status" value="1"/>
</dbReference>
<dbReference type="PANTHER" id="PTHR44170">
    <property type="entry name" value="PROTEIN SIDEKICK"/>
    <property type="match status" value="1"/>
</dbReference>
<evidence type="ECO:0000259" key="3">
    <source>
        <dbReference type="PROSITE" id="PS50835"/>
    </source>
</evidence>
<dbReference type="Proteomes" id="UP001497623">
    <property type="component" value="Unassembled WGS sequence"/>
</dbReference>
<feature type="non-terminal residue" evidence="4">
    <location>
        <position position="1"/>
    </location>
</feature>
<dbReference type="InterPro" id="IPR007110">
    <property type="entry name" value="Ig-like_dom"/>
</dbReference>
<evidence type="ECO:0000313" key="5">
    <source>
        <dbReference type="Proteomes" id="UP001497623"/>
    </source>
</evidence>
<dbReference type="AlphaFoldDB" id="A0AAV2REZ7"/>
<feature type="domain" description="Ig-like" evidence="3">
    <location>
        <begin position="1"/>
        <end position="85"/>
    </location>
</feature>
<dbReference type="GO" id="GO:0098609">
    <property type="term" value="P:cell-cell adhesion"/>
    <property type="evidence" value="ECO:0007669"/>
    <property type="project" value="TreeGrafter"/>
</dbReference>
<evidence type="ECO:0000313" key="4">
    <source>
        <dbReference type="EMBL" id="CAL4124247.1"/>
    </source>
</evidence>
<dbReference type="GO" id="GO:0005886">
    <property type="term" value="C:plasma membrane"/>
    <property type="evidence" value="ECO:0007669"/>
    <property type="project" value="TreeGrafter"/>
</dbReference>
<name>A0AAV2REZ7_MEGNR</name>
<dbReference type="InterPro" id="IPR013783">
    <property type="entry name" value="Ig-like_fold"/>
</dbReference>
<organism evidence="4 5">
    <name type="scientific">Meganyctiphanes norvegica</name>
    <name type="common">Northern krill</name>
    <name type="synonym">Thysanopoda norvegica</name>
    <dbReference type="NCBI Taxonomy" id="48144"/>
    <lineage>
        <taxon>Eukaryota</taxon>
        <taxon>Metazoa</taxon>
        <taxon>Ecdysozoa</taxon>
        <taxon>Arthropoda</taxon>
        <taxon>Crustacea</taxon>
        <taxon>Multicrustacea</taxon>
        <taxon>Malacostraca</taxon>
        <taxon>Eumalacostraca</taxon>
        <taxon>Eucarida</taxon>
        <taxon>Euphausiacea</taxon>
        <taxon>Euphausiidae</taxon>
        <taxon>Meganyctiphanes</taxon>
    </lineage>
</organism>
<sequence length="115" mass="12603">VVVRRNDPATLNCAATGASRTRWFRDGDEITTTSDDGRSHRVLLPSGSLFFLRVTSSRRDSDAGTYWCVASNSYGATRSNNATLTIASLGDDFQNQPRSEYKANVGSTLRLPCRP</sequence>
<comment type="caution">
    <text evidence="4">The sequence shown here is derived from an EMBL/GenBank/DDBJ whole genome shotgun (WGS) entry which is preliminary data.</text>
</comment>
<dbReference type="InterPro" id="IPR036179">
    <property type="entry name" value="Ig-like_dom_sf"/>
</dbReference>
<gene>
    <name evidence="4" type="ORF">MNOR_LOCUS24362</name>
</gene>
<dbReference type="EMBL" id="CAXKWB010022308">
    <property type="protein sequence ID" value="CAL4124247.1"/>
    <property type="molecule type" value="Genomic_DNA"/>
</dbReference>
<dbReference type="SMART" id="SM00409">
    <property type="entry name" value="IG"/>
    <property type="match status" value="1"/>
</dbReference>
<accession>A0AAV2REZ7</accession>
<dbReference type="GO" id="GO:0030424">
    <property type="term" value="C:axon"/>
    <property type="evidence" value="ECO:0007669"/>
    <property type="project" value="TreeGrafter"/>
</dbReference>
<dbReference type="InterPro" id="IPR003598">
    <property type="entry name" value="Ig_sub2"/>
</dbReference>
<dbReference type="GO" id="GO:0007411">
    <property type="term" value="P:axon guidance"/>
    <property type="evidence" value="ECO:0007669"/>
    <property type="project" value="TreeGrafter"/>
</dbReference>
<dbReference type="Pfam" id="PF13927">
    <property type="entry name" value="Ig_3"/>
    <property type="match status" value="1"/>
</dbReference>
<protein>
    <recommendedName>
        <fullName evidence="3">Ig-like domain-containing protein</fullName>
    </recommendedName>
</protein>
<dbReference type="SUPFAM" id="SSF48726">
    <property type="entry name" value="Immunoglobulin"/>
    <property type="match status" value="1"/>
</dbReference>
<keyword evidence="5" id="KW-1185">Reference proteome</keyword>
<reference evidence="4 5" key="1">
    <citation type="submission" date="2024-05" db="EMBL/GenBank/DDBJ databases">
        <authorList>
            <person name="Wallberg A."/>
        </authorList>
    </citation>
    <scope>NUCLEOTIDE SEQUENCE [LARGE SCALE GENOMIC DNA]</scope>
</reference>
<evidence type="ECO:0000256" key="2">
    <source>
        <dbReference type="ARBA" id="ARBA00023157"/>
    </source>
</evidence>
<proteinExistence type="predicted"/>
<keyword evidence="1" id="KW-0677">Repeat</keyword>
<evidence type="ECO:0000256" key="1">
    <source>
        <dbReference type="ARBA" id="ARBA00022737"/>
    </source>
</evidence>
<dbReference type="InterPro" id="IPR003599">
    <property type="entry name" value="Ig_sub"/>
</dbReference>
<feature type="non-terminal residue" evidence="4">
    <location>
        <position position="115"/>
    </location>
</feature>
<dbReference type="PANTHER" id="PTHR44170:SF52">
    <property type="entry name" value="PROTEIN SAX-3"/>
    <property type="match status" value="1"/>
</dbReference>
<keyword evidence="2" id="KW-1015">Disulfide bond</keyword>